<feature type="region of interest" description="Disordered" evidence="1">
    <location>
        <begin position="67"/>
        <end position="141"/>
    </location>
</feature>
<feature type="compositionally biased region" description="Polar residues" evidence="1">
    <location>
        <begin position="274"/>
        <end position="283"/>
    </location>
</feature>
<evidence type="ECO:0000313" key="3">
    <source>
        <dbReference type="Proteomes" id="UP001172159"/>
    </source>
</evidence>
<dbReference type="Proteomes" id="UP001172159">
    <property type="component" value="Unassembled WGS sequence"/>
</dbReference>
<evidence type="ECO:0000313" key="2">
    <source>
        <dbReference type="EMBL" id="KAK0744353.1"/>
    </source>
</evidence>
<feature type="compositionally biased region" description="Polar residues" evidence="1">
    <location>
        <begin position="67"/>
        <end position="76"/>
    </location>
</feature>
<feature type="compositionally biased region" description="Polar residues" evidence="1">
    <location>
        <begin position="110"/>
        <end position="120"/>
    </location>
</feature>
<keyword evidence="3" id="KW-1185">Reference proteome</keyword>
<feature type="region of interest" description="Disordered" evidence="1">
    <location>
        <begin position="262"/>
        <end position="290"/>
    </location>
</feature>
<name>A0AA40ERU6_9PEZI</name>
<dbReference type="AlphaFoldDB" id="A0AA40ERU6"/>
<comment type="caution">
    <text evidence="2">The sequence shown here is derived from an EMBL/GenBank/DDBJ whole genome shotgun (WGS) entry which is preliminary data.</text>
</comment>
<feature type="compositionally biased region" description="Polar residues" evidence="1">
    <location>
        <begin position="211"/>
        <end position="227"/>
    </location>
</feature>
<organism evidence="2 3">
    <name type="scientific">Apiosordaria backusii</name>
    <dbReference type="NCBI Taxonomy" id="314023"/>
    <lineage>
        <taxon>Eukaryota</taxon>
        <taxon>Fungi</taxon>
        <taxon>Dikarya</taxon>
        <taxon>Ascomycota</taxon>
        <taxon>Pezizomycotina</taxon>
        <taxon>Sordariomycetes</taxon>
        <taxon>Sordariomycetidae</taxon>
        <taxon>Sordariales</taxon>
        <taxon>Lasiosphaeriaceae</taxon>
        <taxon>Apiosordaria</taxon>
    </lineage>
</organism>
<sequence>MATLAAVDIEGKAIEDGDYTFTQNLCRQFEEFGDKNPDGRIPNPVMSSKRTHEFGLRGCIAQSESPVNTCTAEHSPSPQPVANAKEQQRPKNHGREQPPSAPTNPRHEASSPQINNSKVHPTSHGAEISPFTSTTSLKDGSWGGNVNYYVGPHDVDLVLPLDSPLGTPSSAPDSRCLSPVGSASSRGESAPIKKPNARSRTTEGRPYPSAQARTNTAPYPRTSQTSVPVFPIRKAQTFDDTAAGRRKNCIGEVPDCSLWKPFSTARPAEDPRATSWNSPSSKPSHWLYDD</sequence>
<evidence type="ECO:0000256" key="1">
    <source>
        <dbReference type="SAM" id="MobiDB-lite"/>
    </source>
</evidence>
<accession>A0AA40ERU6</accession>
<feature type="compositionally biased region" description="Basic and acidic residues" evidence="1">
    <location>
        <begin position="86"/>
        <end position="96"/>
    </location>
</feature>
<proteinExistence type="predicted"/>
<dbReference type="EMBL" id="JAUKTV010000002">
    <property type="protein sequence ID" value="KAK0744353.1"/>
    <property type="molecule type" value="Genomic_DNA"/>
</dbReference>
<reference evidence="2" key="1">
    <citation type="submission" date="2023-06" db="EMBL/GenBank/DDBJ databases">
        <title>Genome-scale phylogeny and comparative genomics of the fungal order Sordariales.</title>
        <authorList>
            <consortium name="Lawrence Berkeley National Laboratory"/>
            <person name="Hensen N."/>
            <person name="Bonometti L."/>
            <person name="Westerberg I."/>
            <person name="Brannstrom I.O."/>
            <person name="Guillou S."/>
            <person name="Cros-Aarteil S."/>
            <person name="Calhoun S."/>
            <person name="Haridas S."/>
            <person name="Kuo A."/>
            <person name="Mondo S."/>
            <person name="Pangilinan J."/>
            <person name="Riley R."/>
            <person name="Labutti K."/>
            <person name="Andreopoulos B."/>
            <person name="Lipzen A."/>
            <person name="Chen C."/>
            <person name="Yanf M."/>
            <person name="Daum C."/>
            <person name="Ng V."/>
            <person name="Clum A."/>
            <person name="Steindorff A."/>
            <person name="Ohm R."/>
            <person name="Martin F."/>
            <person name="Silar P."/>
            <person name="Natvig D."/>
            <person name="Lalanne C."/>
            <person name="Gautier V."/>
            <person name="Ament-Velasquez S.L."/>
            <person name="Kruys A."/>
            <person name="Hutchinson M.I."/>
            <person name="Powell A.J."/>
            <person name="Barry K."/>
            <person name="Miller A.N."/>
            <person name="Grigoriev I.V."/>
            <person name="Debuchy R."/>
            <person name="Gladieux P."/>
            <person name="Thoren M.H."/>
            <person name="Johannesson H."/>
        </authorList>
    </citation>
    <scope>NUCLEOTIDE SEQUENCE</scope>
    <source>
        <strain evidence="2">CBS 540.89</strain>
    </source>
</reference>
<feature type="region of interest" description="Disordered" evidence="1">
    <location>
        <begin position="166"/>
        <end position="231"/>
    </location>
</feature>
<protein>
    <submittedName>
        <fullName evidence="2">Uncharacterized protein</fullName>
    </submittedName>
</protein>
<gene>
    <name evidence="2" type="ORF">B0T21DRAFT_380665</name>
</gene>